<accession>A0A2P4ZV95</accession>
<evidence type="ECO:0000259" key="15">
    <source>
        <dbReference type="PROSITE" id="PS51352"/>
    </source>
</evidence>
<comment type="caution">
    <text evidence="16">The sequence shown here is derived from an EMBL/GenBank/DDBJ whole genome shotgun (WGS) entry which is preliminary data.</text>
</comment>
<dbReference type="EMBL" id="JPDN02000007">
    <property type="protein sequence ID" value="PON28214.1"/>
    <property type="molecule type" value="Genomic_DNA"/>
</dbReference>
<evidence type="ECO:0000256" key="5">
    <source>
        <dbReference type="ARBA" id="ARBA00022862"/>
    </source>
</evidence>
<dbReference type="GO" id="GO:0005634">
    <property type="term" value="C:nucleus"/>
    <property type="evidence" value="ECO:0007669"/>
    <property type="project" value="UniProtKB-SubCell"/>
</dbReference>
<dbReference type="InterPro" id="IPR016813">
    <property type="entry name" value="NADH_Ub_cplx-1_21kDa"/>
</dbReference>
<evidence type="ECO:0000256" key="8">
    <source>
        <dbReference type="ARBA" id="ARBA00023242"/>
    </source>
</evidence>
<dbReference type="STRING" id="398673.A0A2P4ZV95"/>
<name>A0A2P4ZV95_9HYPO</name>
<dbReference type="PROSITE" id="PS51352">
    <property type="entry name" value="THIOREDOXIN_2"/>
    <property type="match status" value="1"/>
</dbReference>
<comment type="catalytic activity">
    <reaction evidence="12">
        <text>a hydroperoxide + [thioredoxin]-dithiol = an alcohol + [thioredoxin]-disulfide + H2O</text>
        <dbReference type="Rhea" id="RHEA:62620"/>
        <dbReference type="Rhea" id="RHEA-COMP:10698"/>
        <dbReference type="Rhea" id="RHEA-COMP:10700"/>
        <dbReference type="ChEBI" id="CHEBI:15377"/>
        <dbReference type="ChEBI" id="CHEBI:29950"/>
        <dbReference type="ChEBI" id="CHEBI:30879"/>
        <dbReference type="ChEBI" id="CHEBI:35924"/>
        <dbReference type="ChEBI" id="CHEBI:50058"/>
        <dbReference type="EC" id="1.11.1.24"/>
    </reaction>
</comment>
<dbReference type="CDD" id="cd03017">
    <property type="entry name" value="PRX_BCP"/>
    <property type="match status" value="1"/>
</dbReference>
<evidence type="ECO:0000256" key="3">
    <source>
        <dbReference type="ARBA" id="ARBA00013017"/>
    </source>
</evidence>
<evidence type="ECO:0000256" key="9">
    <source>
        <dbReference type="ARBA" id="ARBA00023284"/>
    </source>
</evidence>
<dbReference type="PANTHER" id="PTHR37325">
    <property type="entry name" value="OXIDOREDUCTASE 21 KDA SUBUNIT, PUTATIVE (AFU_ORTHOLOGUE AFUA_4G05910)-RELATED"/>
    <property type="match status" value="1"/>
</dbReference>
<feature type="compositionally biased region" description="Basic and acidic residues" evidence="14">
    <location>
        <begin position="36"/>
        <end position="57"/>
    </location>
</feature>
<evidence type="ECO:0000256" key="13">
    <source>
        <dbReference type="ARBA" id="ARBA00077538"/>
    </source>
</evidence>
<evidence type="ECO:0000313" key="16">
    <source>
        <dbReference type="EMBL" id="PON28214.1"/>
    </source>
</evidence>
<feature type="compositionally biased region" description="Basic and acidic residues" evidence="14">
    <location>
        <begin position="73"/>
        <end position="85"/>
    </location>
</feature>
<dbReference type="PANTHER" id="PTHR37325:SF1">
    <property type="entry name" value="OXIDOREDUCTASE 21 KDA SUBUNIT, PUTATIVE (AFU_ORTHOLOGUE AFUA_4G05910)-RELATED"/>
    <property type="match status" value="1"/>
</dbReference>
<reference evidence="16 17" key="1">
    <citation type="journal article" date="2016" name="Genome Announc.">
        <title>Draft Whole-Genome Sequence of Trichoderma gamsii T6085, a Promising Biocontrol Agent of Fusarium Head Blight on Wheat.</title>
        <authorList>
            <person name="Baroncelli R."/>
            <person name="Zapparata A."/>
            <person name="Piaggeschi G."/>
            <person name="Sarrocco S."/>
            <person name="Vannacci G."/>
        </authorList>
    </citation>
    <scope>NUCLEOTIDE SEQUENCE [LARGE SCALE GENOMIC DNA]</scope>
    <source>
        <strain evidence="16 17">T6085</strain>
    </source>
</reference>
<evidence type="ECO:0000313" key="17">
    <source>
        <dbReference type="Proteomes" id="UP000054821"/>
    </source>
</evidence>
<evidence type="ECO:0000256" key="11">
    <source>
        <dbReference type="ARBA" id="ARBA00038489"/>
    </source>
</evidence>
<dbReference type="InterPro" id="IPR000866">
    <property type="entry name" value="AhpC/TSA"/>
</dbReference>
<evidence type="ECO:0000256" key="1">
    <source>
        <dbReference type="ARBA" id="ARBA00004123"/>
    </source>
</evidence>
<dbReference type="GeneID" id="29982246"/>
<evidence type="ECO:0000256" key="7">
    <source>
        <dbReference type="ARBA" id="ARBA00023157"/>
    </source>
</evidence>
<proteinExistence type="inferred from homology"/>
<sequence length="530" mass="56824">MPVELRKRKAPVAPPAPAPTKKKAATNRGRKPAASKAKEDAKKPEPEADKKKPAKDEEATDSAPEDAAAAPEGEQKDAKDEEKKPAAAAGKVAVGDVIDLEGFGGEIQTNDGEKTTLKKLVDDSKSGVVLFTYPKASTPGCTTQVCLFRDAYEPLTADGLAIYGLSADSPKANTTFKEKQKLPYPLLCDTGATLIAAIGLKKQPKGTQRGVFVISKEGKVLVAEPGGPAATADRMWQFAAVEYFVWRRSCFVAVWVLVDAVGKASARPTASIVAANSRSTNSEPIRSTYSTATIPSLPQDGFSSGSKGCWWPCFHLKGANIPARCRRSAAPIGANHAPFWLAARAIKMNDGRRWLIPNPQKHTLQSTGIWETLRKAFAIDPNRSNGVPLNPYFRNPTPGALEPQTYDDPVTIPAGDIADNPYWKRDVRRSYPQLSVVNQGHAVSLLTVGSAAKPKVELIGEAGEQALVAAQKEGETGLATFFEKASKDVAKDVFVDGLPPLPSGQTLVSGAWDVHKYELIEDQEQTYGEG</sequence>
<keyword evidence="5" id="KW-0049">Antioxidant</keyword>
<dbReference type="AlphaFoldDB" id="A0A2P4ZV95"/>
<dbReference type="SUPFAM" id="SSF52833">
    <property type="entry name" value="Thioredoxin-like"/>
    <property type="match status" value="1"/>
</dbReference>
<evidence type="ECO:0000256" key="12">
    <source>
        <dbReference type="ARBA" id="ARBA00049091"/>
    </source>
</evidence>
<evidence type="ECO:0000256" key="6">
    <source>
        <dbReference type="ARBA" id="ARBA00023002"/>
    </source>
</evidence>
<dbReference type="GO" id="GO:0034599">
    <property type="term" value="P:cellular response to oxidative stress"/>
    <property type="evidence" value="ECO:0007669"/>
    <property type="project" value="UniProtKB-ARBA"/>
</dbReference>
<dbReference type="CDD" id="cd22849">
    <property type="entry name" value="NuzM"/>
    <property type="match status" value="1"/>
</dbReference>
<evidence type="ECO:0000256" key="4">
    <source>
        <dbReference type="ARBA" id="ARBA00022559"/>
    </source>
</evidence>
<dbReference type="FunFam" id="3.40.30.10:FF:000157">
    <property type="entry name" value="DOT5p Nuclear thiol peroxidase"/>
    <property type="match status" value="1"/>
</dbReference>
<evidence type="ECO:0000256" key="14">
    <source>
        <dbReference type="SAM" id="MobiDB-lite"/>
    </source>
</evidence>
<feature type="domain" description="Thioredoxin" evidence="15">
    <location>
        <begin position="57"/>
        <end position="246"/>
    </location>
</feature>
<keyword evidence="6" id="KW-0560">Oxidoreductase</keyword>
<comment type="subcellular location">
    <subcellularLocation>
        <location evidence="1">Nucleus</location>
    </subcellularLocation>
</comment>
<keyword evidence="17" id="KW-1185">Reference proteome</keyword>
<protein>
    <recommendedName>
        <fullName evidence="3">thioredoxin-dependent peroxiredoxin</fullName>
        <ecNumber evidence="3">1.11.1.24</ecNumber>
    </recommendedName>
    <alternativeName>
        <fullName evidence="13">Nuclear thiol peroxidase</fullName>
    </alternativeName>
    <alternativeName>
        <fullName evidence="10">Thioredoxin peroxidase</fullName>
    </alternativeName>
</protein>
<evidence type="ECO:0000256" key="2">
    <source>
        <dbReference type="ARBA" id="ARBA00011245"/>
    </source>
</evidence>
<feature type="compositionally biased region" description="Basic residues" evidence="14">
    <location>
        <begin position="20"/>
        <end position="33"/>
    </location>
</feature>
<feature type="region of interest" description="Disordered" evidence="14">
    <location>
        <begin position="1"/>
        <end position="89"/>
    </location>
</feature>
<dbReference type="InterPro" id="IPR013766">
    <property type="entry name" value="Thioredoxin_domain"/>
</dbReference>
<keyword evidence="8" id="KW-0539">Nucleus</keyword>
<evidence type="ECO:0000256" key="10">
    <source>
        <dbReference type="ARBA" id="ARBA00032824"/>
    </source>
</evidence>
<keyword evidence="4" id="KW-0575">Peroxidase</keyword>
<gene>
    <name evidence="16" type="ORF">TGAM01_v202708</name>
</gene>
<feature type="compositionally biased region" description="Basic residues" evidence="14">
    <location>
        <begin position="1"/>
        <end position="10"/>
    </location>
</feature>
<dbReference type="Gene3D" id="3.40.30.10">
    <property type="entry name" value="Glutaredoxin"/>
    <property type="match status" value="1"/>
</dbReference>
<dbReference type="Pfam" id="PF00578">
    <property type="entry name" value="AhpC-TSA"/>
    <property type="match status" value="1"/>
</dbReference>
<dbReference type="RefSeq" id="XP_024406165.1">
    <property type="nucleotide sequence ID" value="XM_024549050.1"/>
</dbReference>
<organism evidence="16 17">
    <name type="scientific">Trichoderma gamsii</name>
    <dbReference type="NCBI Taxonomy" id="398673"/>
    <lineage>
        <taxon>Eukaryota</taxon>
        <taxon>Fungi</taxon>
        <taxon>Dikarya</taxon>
        <taxon>Ascomycota</taxon>
        <taxon>Pezizomycotina</taxon>
        <taxon>Sordariomycetes</taxon>
        <taxon>Hypocreomycetidae</taxon>
        <taxon>Hypocreales</taxon>
        <taxon>Hypocreaceae</taxon>
        <taxon>Trichoderma</taxon>
    </lineage>
</organism>
<dbReference type="InterPro" id="IPR036249">
    <property type="entry name" value="Thioredoxin-like_sf"/>
</dbReference>
<dbReference type="EC" id="1.11.1.24" evidence="3"/>
<dbReference type="GO" id="GO:0008379">
    <property type="term" value="F:thioredoxin peroxidase activity"/>
    <property type="evidence" value="ECO:0007669"/>
    <property type="project" value="UniProtKB-ARBA"/>
</dbReference>
<keyword evidence="7" id="KW-1015">Disulfide bond</keyword>
<dbReference type="Proteomes" id="UP000054821">
    <property type="component" value="Unassembled WGS sequence"/>
</dbReference>
<comment type="similarity">
    <text evidence="11">Belongs to the peroxiredoxin family. BCP/PrxQ subfamily.</text>
</comment>
<comment type="subunit">
    <text evidence="2">Monomer.</text>
</comment>
<keyword evidence="9" id="KW-0676">Redox-active center</keyword>